<sequence length="266" mass="27763">MTIQPSPPELLQDSDAQLSHPQPLAAPPSLGGLLFQGPPIIAHGAATNAPPAGEYGTPPPTTGYGTPPPLLPPAPTADSSAPPRTAYSAYPEHLRNTPPPQGHYQAGVAGLNGWNDLPTHMVTGIAVRKKGQSGSGTTSGTASPAPVACLDDPSSVLNDVANPKGLIVGAFTAAMDRVKSGVVEASQRRMIEDTDKRLENLYERLSADQVPNHVLASAVQLATALNSKDYTTCHSIVMALMTTSFDQEGKWVLGAKRLVELCQRVG</sequence>
<dbReference type="RefSeq" id="XP_016607697.1">
    <property type="nucleotide sequence ID" value="XM_016753277.1"/>
</dbReference>
<feature type="compositionally biased region" description="Low complexity" evidence="4">
    <location>
        <begin position="76"/>
        <end position="86"/>
    </location>
</feature>
<evidence type="ECO:0008006" key="7">
    <source>
        <dbReference type="Google" id="ProtNLM"/>
    </source>
</evidence>
<dbReference type="InterPro" id="IPR040251">
    <property type="entry name" value="SEC31-like"/>
</dbReference>
<dbReference type="InParanoid" id="A0A0L0HEY9"/>
<evidence type="ECO:0000313" key="5">
    <source>
        <dbReference type="EMBL" id="KNC99657.1"/>
    </source>
</evidence>
<dbReference type="eggNOG" id="KOG0307">
    <property type="taxonomic scope" value="Eukaryota"/>
</dbReference>
<dbReference type="GO" id="GO:0070971">
    <property type="term" value="C:endoplasmic reticulum exit site"/>
    <property type="evidence" value="ECO:0007669"/>
    <property type="project" value="TreeGrafter"/>
</dbReference>
<dbReference type="AlphaFoldDB" id="A0A0L0HEY9"/>
<dbReference type="STRING" id="645134.A0A0L0HEY9"/>
<evidence type="ECO:0000256" key="2">
    <source>
        <dbReference type="ARBA" id="ARBA00022574"/>
    </source>
</evidence>
<feature type="compositionally biased region" description="Low complexity" evidence="4">
    <location>
        <begin position="21"/>
        <end position="33"/>
    </location>
</feature>
<accession>A0A0L0HEY9</accession>
<keyword evidence="3" id="KW-0677">Repeat</keyword>
<dbReference type="EMBL" id="KQ257457">
    <property type="protein sequence ID" value="KNC99657.1"/>
    <property type="molecule type" value="Genomic_DNA"/>
</dbReference>
<feature type="region of interest" description="Disordered" evidence="4">
    <location>
        <begin position="1"/>
        <end position="105"/>
    </location>
</feature>
<keyword evidence="2" id="KW-0853">WD repeat</keyword>
<dbReference type="GeneID" id="27688455"/>
<dbReference type="GO" id="GO:0090110">
    <property type="term" value="P:COPII-coated vesicle cargo loading"/>
    <property type="evidence" value="ECO:0007669"/>
    <property type="project" value="TreeGrafter"/>
</dbReference>
<keyword evidence="1" id="KW-0813">Transport</keyword>
<gene>
    <name evidence="5" type="ORF">SPPG_05039</name>
</gene>
<dbReference type="GO" id="GO:0030127">
    <property type="term" value="C:COPII vesicle coat"/>
    <property type="evidence" value="ECO:0007669"/>
    <property type="project" value="TreeGrafter"/>
</dbReference>
<feature type="compositionally biased region" description="Pro residues" evidence="4">
    <location>
        <begin position="57"/>
        <end position="75"/>
    </location>
</feature>
<dbReference type="GO" id="GO:0007029">
    <property type="term" value="P:endoplasmic reticulum organization"/>
    <property type="evidence" value="ECO:0007669"/>
    <property type="project" value="TreeGrafter"/>
</dbReference>
<dbReference type="GO" id="GO:0005198">
    <property type="term" value="F:structural molecule activity"/>
    <property type="evidence" value="ECO:0007669"/>
    <property type="project" value="TreeGrafter"/>
</dbReference>
<organism evidence="5 6">
    <name type="scientific">Spizellomyces punctatus (strain DAOM BR117)</name>
    <dbReference type="NCBI Taxonomy" id="645134"/>
    <lineage>
        <taxon>Eukaryota</taxon>
        <taxon>Fungi</taxon>
        <taxon>Fungi incertae sedis</taxon>
        <taxon>Chytridiomycota</taxon>
        <taxon>Chytridiomycota incertae sedis</taxon>
        <taxon>Chytridiomycetes</taxon>
        <taxon>Spizellomycetales</taxon>
        <taxon>Spizellomycetaceae</taxon>
        <taxon>Spizellomyces</taxon>
    </lineage>
</organism>
<name>A0A0L0HEY9_SPIPD</name>
<proteinExistence type="predicted"/>
<keyword evidence="6" id="KW-1185">Reference proteome</keyword>
<protein>
    <recommendedName>
        <fullName evidence="7">SRA1/Sec31 domain-containing protein</fullName>
    </recommendedName>
</protein>
<dbReference type="Gene3D" id="1.20.940.10">
    <property type="entry name" value="Functional domain of the splicing factor Prp18"/>
    <property type="match status" value="1"/>
</dbReference>
<dbReference type="OrthoDB" id="542917at2759"/>
<evidence type="ECO:0000256" key="4">
    <source>
        <dbReference type="SAM" id="MobiDB-lite"/>
    </source>
</evidence>
<dbReference type="VEuPathDB" id="FungiDB:SPPG_05039"/>
<dbReference type="PANTHER" id="PTHR13923">
    <property type="entry name" value="SEC31-RELATED PROTEIN"/>
    <property type="match status" value="1"/>
</dbReference>
<reference evidence="5 6" key="1">
    <citation type="submission" date="2009-08" db="EMBL/GenBank/DDBJ databases">
        <title>The Genome Sequence of Spizellomyces punctatus strain DAOM BR117.</title>
        <authorList>
            <consortium name="The Broad Institute Genome Sequencing Platform"/>
            <person name="Russ C."/>
            <person name="Cuomo C."/>
            <person name="Shea T."/>
            <person name="Young S.K."/>
            <person name="Zeng Q."/>
            <person name="Koehrsen M."/>
            <person name="Haas B."/>
            <person name="Borodovsky M."/>
            <person name="Guigo R."/>
            <person name="Alvarado L."/>
            <person name="Berlin A."/>
            <person name="Bochicchio J."/>
            <person name="Borenstein D."/>
            <person name="Chapman S."/>
            <person name="Chen Z."/>
            <person name="Engels R."/>
            <person name="Freedman E."/>
            <person name="Gellesch M."/>
            <person name="Goldberg J."/>
            <person name="Griggs A."/>
            <person name="Gujja S."/>
            <person name="Heiman D."/>
            <person name="Hepburn T."/>
            <person name="Howarth C."/>
            <person name="Jen D."/>
            <person name="Larson L."/>
            <person name="Lewis B."/>
            <person name="Mehta T."/>
            <person name="Park D."/>
            <person name="Pearson M."/>
            <person name="Roberts A."/>
            <person name="Saif S."/>
            <person name="Shenoy N."/>
            <person name="Sisk P."/>
            <person name="Stolte C."/>
            <person name="Sykes S."/>
            <person name="Thomson T."/>
            <person name="Walk T."/>
            <person name="White J."/>
            <person name="Yandava C."/>
            <person name="Burger G."/>
            <person name="Gray M.W."/>
            <person name="Holland P.W.H."/>
            <person name="King N."/>
            <person name="Lang F.B.F."/>
            <person name="Roger A.J."/>
            <person name="Ruiz-Trillo I."/>
            <person name="Lander E."/>
            <person name="Nusbaum C."/>
        </authorList>
    </citation>
    <scope>NUCLEOTIDE SEQUENCE [LARGE SCALE GENOMIC DNA]</scope>
    <source>
        <strain evidence="5 6">DAOM BR117</strain>
    </source>
</reference>
<dbReference type="Proteomes" id="UP000053201">
    <property type="component" value="Unassembled WGS sequence"/>
</dbReference>
<evidence type="ECO:0000313" key="6">
    <source>
        <dbReference type="Proteomes" id="UP000053201"/>
    </source>
</evidence>
<evidence type="ECO:0000256" key="1">
    <source>
        <dbReference type="ARBA" id="ARBA00022448"/>
    </source>
</evidence>
<evidence type="ECO:0000256" key="3">
    <source>
        <dbReference type="ARBA" id="ARBA00022737"/>
    </source>
</evidence>
<dbReference type="PANTHER" id="PTHR13923:SF11">
    <property type="entry name" value="SECRETORY 31, ISOFORM D"/>
    <property type="match status" value="1"/>
</dbReference>